<protein>
    <submittedName>
        <fullName evidence="1">Uncharacterized protein</fullName>
    </submittedName>
</protein>
<accession>A0A108F6B2</accession>
<proteinExistence type="predicted"/>
<comment type="caution">
    <text evidence="1">The sequence shown here is derived from an EMBL/GenBank/DDBJ whole genome shotgun (WGS) entry which is preliminary data.</text>
</comment>
<gene>
    <name evidence="1" type="ORF">WT83_02820</name>
</gene>
<evidence type="ECO:0000313" key="2">
    <source>
        <dbReference type="Proteomes" id="UP000068016"/>
    </source>
</evidence>
<evidence type="ECO:0000313" key="1">
    <source>
        <dbReference type="EMBL" id="KWN23862.1"/>
    </source>
</evidence>
<dbReference type="Proteomes" id="UP000068016">
    <property type="component" value="Unassembled WGS sequence"/>
</dbReference>
<organism evidence="1 2">
    <name type="scientific">Burkholderia territorii</name>
    <dbReference type="NCBI Taxonomy" id="1503055"/>
    <lineage>
        <taxon>Bacteria</taxon>
        <taxon>Pseudomonadati</taxon>
        <taxon>Pseudomonadota</taxon>
        <taxon>Betaproteobacteria</taxon>
        <taxon>Burkholderiales</taxon>
        <taxon>Burkholderiaceae</taxon>
        <taxon>Burkholderia</taxon>
        <taxon>Burkholderia cepacia complex</taxon>
    </lineage>
</organism>
<dbReference type="AlphaFoldDB" id="A0A108F6B2"/>
<sequence>MPGCMGDDGRRFPSMAFQAVNDTRTRSTKETNFARPSQTVPRLVNSIQYIERARDGKFAETATL</sequence>
<dbReference type="EMBL" id="LPLZ01000007">
    <property type="protein sequence ID" value="KWN23862.1"/>
    <property type="molecule type" value="Genomic_DNA"/>
</dbReference>
<name>A0A108F6B2_9BURK</name>
<reference evidence="1 2" key="1">
    <citation type="submission" date="2015-11" db="EMBL/GenBank/DDBJ databases">
        <title>Expanding the genomic diversity of Burkholderia species for the development of highly accurate diagnostics.</title>
        <authorList>
            <person name="Sahl J."/>
            <person name="Keim P."/>
            <person name="Wagner D."/>
        </authorList>
    </citation>
    <scope>NUCLEOTIDE SEQUENCE [LARGE SCALE GENOMIC DNA]</scope>
    <source>
        <strain evidence="1 2">MSMB793WGS</strain>
    </source>
</reference>